<dbReference type="SUPFAM" id="SSF102114">
    <property type="entry name" value="Radical SAM enzymes"/>
    <property type="match status" value="1"/>
</dbReference>
<dbReference type="Pfam" id="PF19864">
    <property type="entry name" value="Radical_SAM_N2"/>
    <property type="match status" value="1"/>
</dbReference>
<dbReference type="Proteomes" id="UP000440224">
    <property type="component" value="Unassembled WGS sequence"/>
</dbReference>
<reference evidence="2 3" key="1">
    <citation type="submission" date="2019-10" db="EMBL/GenBank/DDBJ databases">
        <title>A soil myxobacterium in the family Polyangiaceae.</title>
        <authorList>
            <person name="Li Y."/>
            <person name="Wang J."/>
        </authorList>
    </citation>
    <scope>NUCLEOTIDE SEQUENCE [LARGE SCALE GENOMIC DNA]</scope>
    <source>
        <strain evidence="2 3">DSM 14734</strain>
    </source>
</reference>
<dbReference type="InterPro" id="IPR058240">
    <property type="entry name" value="rSAM_sf"/>
</dbReference>
<dbReference type="InterPro" id="IPR006638">
    <property type="entry name" value="Elp3/MiaA/NifB-like_rSAM"/>
</dbReference>
<dbReference type="SFLD" id="SFLDG01082">
    <property type="entry name" value="B12-binding_domain_containing"/>
    <property type="match status" value="1"/>
</dbReference>
<dbReference type="InterPro" id="IPR045784">
    <property type="entry name" value="Radical_SAM_N2"/>
</dbReference>
<dbReference type="AlphaFoldDB" id="A0A6N7PSS9"/>
<dbReference type="SFLD" id="SFLDS00029">
    <property type="entry name" value="Radical_SAM"/>
    <property type="match status" value="1"/>
</dbReference>
<evidence type="ECO:0000313" key="3">
    <source>
        <dbReference type="Proteomes" id="UP000440224"/>
    </source>
</evidence>
<dbReference type="GO" id="GO:0003824">
    <property type="term" value="F:catalytic activity"/>
    <property type="evidence" value="ECO:0007669"/>
    <property type="project" value="InterPro"/>
</dbReference>
<sequence length="495" mass="54261">MSRDVTVATIRRRLAGEVGRLDKHAPWRVALAYPSPYHTGMSSLGFLQVYKSIQNEPDMAADRAFLPDDDHGPRAMPITYEALRPLRDYPVIAMSVAYELECAGVVRLLEASNIAALREERSPRDPFILAGGPLTNSNPLPLAAFADAIVMGEADTLAVDVLRILRDTPSREDALDLLAKTPHVFVPSRHGASMPPIAQCDDELLPAWAPIRTPETELSNMFLIETERGCSRGCAYCVMRRSTNGGMRIVPKEKILGLIPEDTRRVGLVGAAVSDHPKIVEIVRTLTDRGCEVGLSSLRPDKLSDEFVGALKAAGYRTLTTAMDGTSERVREILDRRARIRHLERAAEMARKHGMPRMKLYLMIGVPGEADEDVDECVQFITQLSQKVPIALGIAPFCPKRNTPLANAPYAGIDVVNARLDRLRRGLKGRADVRSTSAKWAWVEAVLAQGGEPEGRALLQAVHEGGTFAAYKRAFEALAPRPKKPKKSLSVITSA</sequence>
<dbReference type="Gene3D" id="3.80.30.20">
    <property type="entry name" value="tm_1862 like domain"/>
    <property type="match status" value="1"/>
</dbReference>
<dbReference type="SMART" id="SM00729">
    <property type="entry name" value="Elp3"/>
    <property type="match status" value="1"/>
</dbReference>
<dbReference type="PANTHER" id="PTHR42731:SF5">
    <property type="entry name" value="RADICAL SAM DOMAIN PROTEIN"/>
    <property type="match status" value="1"/>
</dbReference>
<dbReference type="GO" id="GO:0051536">
    <property type="term" value="F:iron-sulfur cluster binding"/>
    <property type="evidence" value="ECO:0007669"/>
    <property type="project" value="InterPro"/>
</dbReference>
<dbReference type="CDD" id="cd01335">
    <property type="entry name" value="Radical_SAM"/>
    <property type="match status" value="1"/>
</dbReference>
<dbReference type="InterPro" id="IPR023404">
    <property type="entry name" value="rSAM_horseshoe"/>
</dbReference>
<keyword evidence="3" id="KW-1185">Reference proteome</keyword>
<dbReference type="InterPro" id="IPR007197">
    <property type="entry name" value="rSAM"/>
</dbReference>
<protein>
    <submittedName>
        <fullName evidence="2">Radical SAM protein</fullName>
    </submittedName>
</protein>
<dbReference type="RefSeq" id="WP_153821530.1">
    <property type="nucleotide sequence ID" value="NZ_WJIE01000006.1"/>
</dbReference>
<proteinExistence type="predicted"/>
<dbReference type="Pfam" id="PF04055">
    <property type="entry name" value="Radical_SAM"/>
    <property type="match status" value="1"/>
</dbReference>
<gene>
    <name evidence="2" type="ORF">GF068_22705</name>
</gene>
<dbReference type="OrthoDB" id="9806827at2"/>
<evidence type="ECO:0000313" key="2">
    <source>
        <dbReference type="EMBL" id="MRG94707.1"/>
    </source>
</evidence>
<organism evidence="2 3">
    <name type="scientific">Polyangium spumosum</name>
    <dbReference type="NCBI Taxonomy" id="889282"/>
    <lineage>
        <taxon>Bacteria</taxon>
        <taxon>Pseudomonadati</taxon>
        <taxon>Myxococcota</taxon>
        <taxon>Polyangia</taxon>
        <taxon>Polyangiales</taxon>
        <taxon>Polyangiaceae</taxon>
        <taxon>Polyangium</taxon>
    </lineage>
</organism>
<dbReference type="EMBL" id="WJIE01000006">
    <property type="protein sequence ID" value="MRG94707.1"/>
    <property type="molecule type" value="Genomic_DNA"/>
</dbReference>
<dbReference type="PANTHER" id="PTHR42731">
    <property type="entry name" value="SLL1084 PROTEIN"/>
    <property type="match status" value="1"/>
</dbReference>
<name>A0A6N7PSS9_9BACT</name>
<feature type="domain" description="Radical SAM core" evidence="1">
    <location>
        <begin position="215"/>
        <end position="434"/>
    </location>
</feature>
<dbReference type="PROSITE" id="PS51918">
    <property type="entry name" value="RADICAL_SAM"/>
    <property type="match status" value="1"/>
</dbReference>
<accession>A0A6N7PSS9</accession>
<comment type="caution">
    <text evidence="2">The sequence shown here is derived from an EMBL/GenBank/DDBJ whole genome shotgun (WGS) entry which is preliminary data.</text>
</comment>
<evidence type="ECO:0000259" key="1">
    <source>
        <dbReference type="PROSITE" id="PS51918"/>
    </source>
</evidence>